<protein>
    <recommendedName>
        <fullName evidence="5">Integral membrane protein</fullName>
    </recommendedName>
</protein>
<organism evidence="3 4">
    <name type="scientific">Streptomyces siamensis</name>
    <dbReference type="NCBI Taxonomy" id="1274986"/>
    <lineage>
        <taxon>Bacteria</taxon>
        <taxon>Bacillati</taxon>
        <taxon>Actinomycetota</taxon>
        <taxon>Actinomycetes</taxon>
        <taxon>Kitasatosporales</taxon>
        <taxon>Streptomycetaceae</taxon>
        <taxon>Streptomyces</taxon>
    </lineage>
</organism>
<name>A0ABP9IF51_9ACTN</name>
<feature type="compositionally biased region" description="Low complexity" evidence="1">
    <location>
        <begin position="336"/>
        <end position="346"/>
    </location>
</feature>
<evidence type="ECO:0000256" key="1">
    <source>
        <dbReference type="SAM" id="MobiDB-lite"/>
    </source>
</evidence>
<feature type="compositionally biased region" description="Pro residues" evidence="1">
    <location>
        <begin position="347"/>
        <end position="360"/>
    </location>
</feature>
<feature type="compositionally biased region" description="Pro residues" evidence="1">
    <location>
        <begin position="265"/>
        <end position="291"/>
    </location>
</feature>
<evidence type="ECO:0000256" key="2">
    <source>
        <dbReference type="SAM" id="Phobius"/>
    </source>
</evidence>
<dbReference type="Proteomes" id="UP001501759">
    <property type="component" value="Unassembled WGS sequence"/>
</dbReference>
<sequence>MSGGEPVQLTSGMASVKKLARLAFVAQQFGYEYADVRQGSGRNNALTMLIVPDHSPQAQARAAQNRAQFPKAADGESLPPVVPDALELLKARINFDLTGRHAEKRMLYGAVGATVGCVVLGVRAGGDSVAFTVAGALWALLMVVLGIGLVVTRKRNAKFAARLQNAGFTPVTEEGGRVRYLPPAPYAAQAAAGAGAWTGAGPGPYAQAPGASYKPQPGTPYPSQPGTGTPYAPQPGTPYAPQPGTPYAPQPGTPYAAQPGTPYSQPQPQPQTPGPYGSPHPAPAPPYPAPGAQPATPYAQPQPQAQPPHSQAPGAQPASPYAQPQAPGAQPPNPYAQPRSPQASQPPQAPQPPGGQPPQV</sequence>
<reference evidence="4" key="1">
    <citation type="journal article" date="2019" name="Int. J. Syst. Evol. Microbiol.">
        <title>The Global Catalogue of Microorganisms (GCM) 10K type strain sequencing project: providing services to taxonomists for standard genome sequencing and annotation.</title>
        <authorList>
            <consortium name="The Broad Institute Genomics Platform"/>
            <consortium name="The Broad Institute Genome Sequencing Center for Infectious Disease"/>
            <person name="Wu L."/>
            <person name="Ma J."/>
        </authorList>
    </citation>
    <scope>NUCLEOTIDE SEQUENCE [LARGE SCALE GENOMIC DNA]</scope>
    <source>
        <strain evidence="4">JCM 18409</strain>
    </source>
</reference>
<gene>
    <name evidence="3" type="ORF">GCM10023335_06250</name>
</gene>
<keyword evidence="2" id="KW-0472">Membrane</keyword>
<keyword evidence="4" id="KW-1185">Reference proteome</keyword>
<evidence type="ECO:0000313" key="3">
    <source>
        <dbReference type="EMBL" id="GAA4996425.1"/>
    </source>
</evidence>
<comment type="caution">
    <text evidence="3">The sequence shown here is derived from an EMBL/GenBank/DDBJ whole genome shotgun (WGS) entry which is preliminary data.</text>
</comment>
<feature type="transmembrane region" description="Helical" evidence="2">
    <location>
        <begin position="130"/>
        <end position="152"/>
    </location>
</feature>
<proteinExistence type="predicted"/>
<feature type="compositionally biased region" description="Pro residues" evidence="1">
    <location>
        <begin position="232"/>
        <end position="252"/>
    </location>
</feature>
<accession>A0ABP9IF51</accession>
<keyword evidence="2" id="KW-0812">Transmembrane</keyword>
<feature type="compositionally biased region" description="Low complexity" evidence="1">
    <location>
        <begin position="292"/>
        <end position="328"/>
    </location>
</feature>
<dbReference type="PRINTS" id="PR01217">
    <property type="entry name" value="PRICHEXTENSN"/>
</dbReference>
<feature type="transmembrane region" description="Helical" evidence="2">
    <location>
        <begin position="106"/>
        <end position="124"/>
    </location>
</feature>
<dbReference type="EMBL" id="BAABKB010000002">
    <property type="protein sequence ID" value="GAA4996425.1"/>
    <property type="molecule type" value="Genomic_DNA"/>
</dbReference>
<keyword evidence="2" id="KW-1133">Transmembrane helix</keyword>
<evidence type="ECO:0008006" key="5">
    <source>
        <dbReference type="Google" id="ProtNLM"/>
    </source>
</evidence>
<evidence type="ECO:0000313" key="4">
    <source>
        <dbReference type="Proteomes" id="UP001501759"/>
    </source>
</evidence>
<feature type="region of interest" description="Disordered" evidence="1">
    <location>
        <begin position="208"/>
        <end position="360"/>
    </location>
</feature>